<reference evidence="1" key="1">
    <citation type="submission" date="2021-06" db="EMBL/GenBank/DDBJ databases">
        <title>Parelaphostrongylus tenuis whole genome reference sequence.</title>
        <authorList>
            <person name="Garwood T.J."/>
            <person name="Larsen P.A."/>
            <person name="Fountain-Jones N.M."/>
            <person name="Garbe J.R."/>
            <person name="Macchietto M.G."/>
            <person name="Kania S.A."/>
            <person name="Gerhold R.W."/>
            <person name="Richards J.E."/>
            <person name="Wolf T.M."/>
        </authorList>
    </citation>
    <scope>NUCLEOTIDE SEQUENCE</scope>
    <source>
        <strain evidence="1">MNPRO001-30</strain>
        <tissue evidence="1">Meninges</tissue>
    </source>
</reference>
<proteinExistence type="predicted"/>
<sequence length="140" mass="15611">MPNFFPLAARTLAYNVTEFILPVNFAWTSKDSVASQVAGILRSGMEIQLVVQRLIMEAVTNILEEQGRSAGLFPAVISSILSQLTVRVNYSPLQCDNVLVSPGTGRMEIMELLATICVCFSQDTWNHIFRRKKSQTSRDT</sequence>
<gene>
    <name evidence="1" type="ORF">KIN20_005716</name>
</gene>
<organism evidence="1 2">
    <name type="scientific">Parelaphostrongylus tenuis</name>
    <name type="common">Meningeal worm</name>
    <dbReference type="NCBI Taxonomy" id="148309"/>
    <lineage>
        <taxon>Eukaryota</taxon>
        <taxon>Metazoa</taxon>
        <taxon>Ecdysozoa</taxon>
        <taxon>Nematoda</taxon>
        <taxon>Chromadorea</taxon>
        <taxon>Rhabditida</taxon>
        <taxon>Rhabditina</taxon>
        <taxon>Rhabditomorpha</taxon>
        <taxon>Strongyloidea</taxon>
        <taxon>Metastrongylidae</taxon>
        <taxon>Parelaphostrongylus</taxon>
    </lineage>
</organism>
<dbReference type="Proteomes" id="UP001196413">
    <property type="component" value="Unassembled WGS sequence"/>
</dbReference>
<protein>
    <submittedName>
        <fullName evidence="1">Uncharacterized protein</fullName>
    </submittedName>
</protein>
<comment type="caution">
    <text evidence="1">The sequence shown here is derived from an EMBL/GenBank/DDBJ whole genome shotgun (WGS) entry which is preliminary data.</text>
</comment>
<evidence type="ECO:0000313" key="2">
    <source>
        <dbReference type="Proteomes" id="UP001196413"/>
    </source>
</evidence>
<dbReference type="AlphaFoldDB" id="A0AAD5QHQ6"/>
<accession>A0AAD5QHQ6</accession>
<evidence type="ECO:0000313" key="1">
    <source>
        <dbReference type="EMBL" id="KAJ1350019.1"/>
    </source>
</evidence>
<name>A0AAD5QHQ6_PARTN</name>
<dbReference type="EMBL" id="JAHQIW010000786">
    <property type="protein sequence ID" value="KAJ1350019.1"/>
    <property type="molecule type" value="Genomic_DNA"/>
</dbReference>
<keyword evidence="2" id="KW-1185">Reference proteome</keyword>